<evidence type="ECO:0000313" key="2">
    <source>
        <dbReference type="Proteomes" id="UP000289775"/>
    </source>
</evidence>
<reference evidence="1 2" key="1">
    <citation type="submission" date="2014-12" db="EMBL/GenBank/DDBJ databases">
        <title>Genome sequence of Flavobacterium beibuense RSKm HC5.</title>
        <authorList>
            <person name="Kim J.F."/>
            <person name="Song J.Y."/>
            <person name="Kwak M.-J."/>
            <person name="Lee S.-W."/>
        </authorList>
    </citation>
    <scope>NUCLEOTIDE SEQUENCE [LARGE SCALE GENOMIC DNA]</scope>
    <source>
        <strain evidence="1 2">RSKm HC5</strain>
    </source>
</reference>
<dbReference type="EMBL" id="JUIW01000009">
    <property type="protein sequence ID" value="RYJ41653.1"/>
    <property type="molecule type" value="Genomic_DNA"/>
</dbReference>
<dbReference type="AlphaFoldDB" id="A0A444W790"/>
<organism evidence="1 2">
    <name type="scientific">Flavobacterium beibuense</name>
    <dbReference type="NCBI Taxonomy" id="657326"/>
    <lineage>
        <taxon>Bacteria</taxon>
        <taxon>Pseudomonadati</taxon>
        <taxon>Bacteroidota</taxon>
        <taxon>Flavobacteriia</taxon>
        <taxon>Flavobacteriales</taxon>
        <taxon>Flavobacteriaceae</taxon>
        <taxon>Flavobacterium</taxon>
    </lineage>
</organism>
<dbReference type="Gene3D" id="2.60.40.2700">
    <property type="match status" value="1"/>
</dbReference>
<accession>A0A444W790</accession>
<proteinExistence type="predicted"/>
<evidence type="ECO:0000313" key="1">
    <source>
        <dbReference type="EMBL" id="RYJ41653.1"/>
    </source>
</evidence>
<gene>
    <name evidence="1" type="ORF">NU09_2578</name>
</gene>
<sequence length="401" mass="40679">MVTITVNAIPAEGTIGSDQTICNGATPATLTGNVIAGTGVTYRWESSPNGISGWAATGGTGNNYSPGTLTATTYYRRITRITSGGVTCESVPTNVVTITVNAIPAEGSIGSSQTICNGATPATLTGNVIAGTGVAYRWESSANGISGWAATGGTGNNYSPGALTATTYYRRITRVTSGGVTCESVPTNVVTITVNAIPAEGTIGSSQTICNGDTPAMLIGTAVLGTGTITYRWESSANGTSGWAATGGTGNNYSPGALTETTYYRRITIITSGGATCESVPTNVVTITVNALVTEGSIGSGQTICHGAIPALLTSTTAGAGTGTVTYRWESSPNGSSWTTVSGATGATYQPAALYETTYYRRITIATSGVSCESPASNTVTVTIKNCNLITNPMIYQRVSN</sequence>
<keyword evidence="2" id="KW-1185">Reference proteome</keyword>
<dbReference type="Proteomes" id="UP000289775">
    <property type="component" value="Unassembled WGS sequence"/>
</dbReference>
<protein>
    <submittedName>
        <fullName evidence="1">CHU large protein</fullName>
    </submittedName>
</protein>
<comment type="caution">
    <text evidence="1">The sequence shown here is derived from an EMBL/GenBank/DDBJ whole genome shotgun (WGS) entry which is preliminary data.</text>
</comment>
<name>A0A444W790_9FLAO</name>